<proteinExistence type="predicted"/>
<name>A0A7X0PE87_9BURK</name>
<sequence>MRDTNIDHLLEVGAARLALQLGKGARKYGWNRKSVGCAATDSSGQWVWVKVFGKCSDSTESKLWDGEILASEVFRQVHKPKVLSHVDWCDSGWTWRCLVMELIQEPMLSETPNLPPWSVLPEGWAGRVFSAMQQIATHTTERVGVRQDLVTRRIAETFGAQVPSKVESWVAGHNDLHFANISARTACILDWESWGTVPQGFDAAWLYCNSLANRHASRAIYEALEPLLVGYSGALSLLFAAAELKRMYQLHGEHSAIQRSLEQVAEQALRELA</sequence>
<accession>A0A7X0PE87</accession>
<comment type="caution">
    <text evidence="1">The sequence shown here is derived from an EMBL/GenBank/DDBJ whole genome shotgun (WGS) entry which is preliminary data.</text>
</comment>
<keyword evidence="2" id="KW-1185">Reference proteome</keyword>
<evidence type="ECO:0000313" key="2">
    <source>
        <dbReference type="Proteomes" id="UP000575083"/>
    </source>
</evidence>
<dbReference type="EMBL" id="JACHLK010000004">
    <property type="protein sequence ID" value="MBB6560029.1"/>
    <property type="molecule type" value="Genomic_DNA"/>
</dbReference>
<gene>
    <name evidence="1" type="ORF">HNP48_002701</name>
</gene>
<dbReference type="RefSeq" id="WP_184857601.1">
    <property type="nucleotide sequence ID" value="NZ_JACHLK010000004.1"/>
</dbReference>
<dbReference type="AlphaFoldDB" id="A0A7X0PE87"/>
<evidence type="ECO:0008006" key="3">
    <source>
        <dbReference type="Google" id="ProtNLM"/>
    </source>
</evidence>
<organism evidence="1 2">
    <name type="scientific">Acidovorax soli</name>
    <dbReference type="NCBI Taxonomy" id="592050"/>
    <lineage>
        <taxon>Bacteria</taxon>
        <taxon>Pseudomonadati</taxon>
        <taxon>Pseudomonadota</taxon>
        <taxon>Betaproteobacteria</taxon>
        <taxon>Burkholderiales</taxon>
        <taxon>Comamonadaceae</taxon>
        <taxon>Acidovorax</taxon>
    </lineage>
</organism>
<dbReference type="SUPFAM" id="SSF56112">
    <property type="entry name" value="Protein kinase-like (PK-like)"/>
    <property type="match status" value="1"/>
</dbReference>
<dbReference type="InterPro" id="IPR011009">
    <property type="entry name" value="Kinase-like_dom_sf"/>
</dbReference>
<reference evidence="1 2" key="1">
    <citation type="submission" date="2020-08" db="EMBL/GenBank/DDBJ databases">
        <title>Functional genomics of gut bacteria from endangered species of beetles.</title>
        <authorList>
            <person name="Carlos-Shanley C."/>
        </authorList>
    </citation>
    <scope>NUCLEOTIDE SEQUENCE [LARGE SCALE GENOMIC DNA]</scope>
    <source>
        <strain evidence="1 2">S00198</strain>
    </source>
</reference>
<protein>
    <recommendedName>
        <fullName evidence="3">Phosphotransferase enzyme family protein</fullName>
    </recommendedName>
</protein>
<evidence type="ECO:0000313" key="1">
    <source>
        <dbReference type="EMBL" id="MBB6560029.1"/>
    </source>
</evidence>
<dbReference type="Proteomes" id="UP000575083">
    <property type="component" value="Unassembled WGS sequence"/>
</dbReference>